<dbReference type="EMBL" id="JAACJN010000054">
    <property type="protein sequence ID" value="KAF5382261.1"/>
    <property type="molecule type" value="Genomic_DNA"/>
</dbReference>
<evidence type="ECO:0000259" key="10">
    <source>
        <dbReference type="Pfam" id="PF02784"/>
    </source>
</evidence>
<feature type="domain" description="Orn/DAP/Arg decarboxylase 2 N-terminal" evidence="10">
    <location>
        <begin position="45"/>
        <end position="288"/>
    </location>
</feature>
<dbReference type="Gene3D" id="3.20.20.10">
    <property type="entry name" value="Alanine racemase"/>
    <property type="match status" value="1"/>
</dbReference>
<dbReference type="PRINTS" id="PR01182">
    <property type="entry name" value="ORNDCRBXLASE"/>
</dbReference>
<dbReference type="EC" id="4.1.1.17" evidence="6"/>
<reference evidence="11 12" key="1">
    <citation type="journal article" date="2020" name="ISME J.">
        <title>Uncovering the hidden diversity of litter-decomposition mechanisms in mushroom-forming fungi.</title>
        <authorList>
            <person name="Floudas D."/>
            <person name="Bentzer J."/>
            <person name="Ahren D."/>
            <person name="Johansson T."/>
            <person name="Persson P."/>
            <person name="Tunlid A."/>
        </authorList>
    </citation>
    <scope>NUCLEOTIDE SEQUENCE [LARGE SCALE GENOMIC DNA]</scope>
    <source>
        <strain evidence="11 12">CBS 406.79</strain>
    </source>
</reference>
<comment type="cofactor">
    <cofactor evidence="1 9">
        <name>pyridoxal 5'-phosphate</name>
        <dbReference type="ChEBI" id="CHEBI:597326"/>
    </cofactor>
</comment>
<organism evidence="11 12">
    <name type="scientific">Collybiopsis confluens</name>
    <dbReference type="NCBI Taxonomy" id="2823264"/>
    <lineage>
        <taxon>Eukaryota</taxon>
        <taxon>Fungi</taxon>
        <taxon>Dikarya</taxon>
        <taxon>Basidiomycota</taxon>
        <taxon>Agaricomycotina</taxon>
        <taxon>Agaricomycetes</taxon>
        <taxon>Agaricomycetidae</taxon>
        <taxon>Agaricales</taxon>
        <taxon>Marasmiineae</taxon>
        <taxon>Omphalotaceae</taxon>
        <taxon>Collybiopsis</taxon>
    </lineage>
</organism>
<dbReference type="GO" id="GO:0005737">
    <property type="term" value="C:cytoplasm"/>
    <property type="evidence" value="ECO:0007669"/>
    <property type="project" value="TreeGrafter"/>
</dbReference>
<comment type="subunit">
    <text evidence="7">Homodimer. Only the dimer is catalytically active, as the active sites are constructed of residues from both monomers.</text>
</comment>
<evidence type="ECO:0000256" key="3">
    <source>
        <dbReference type="ARBA" id="ARBA00022898"/>
    </source>
</evidence>
<name>A0A8H5HEV8_9AGAR</name>
<dbReference type="Gene3D" id="2.40.37.10">
    <property type="entry name" value="Lyase, Ornithine Decarboxylase, Chain A, domain 1"/>
    <property type="match status" value="1"/>
</dbReference>
<dbReference type="Pfam" id="PF02784">
    <property type="entry name" value="Orn_Arg_deC_N"/>
    <property type="match status" value="1"/>
</dbReference>
<protein>
    <recommendedName>
        <fullName evidence="6">ornithine decarboxylase</fullName>
        <ecNumber evidence="6">4.1.1.17</ecNumber>
    </recommendedName>
</protein>
<feature type="active site" description="Proton donor" evidence="9">
    <location>
        <position position="377"/>
    </location>
</feature>
<dbReference type="InterPro" id="IPR022644">
    <property type="entry name" value="De-COase2_N"/>
</dbReference>
<proteinExistence type="inferred from homology"/>
<dbReference type="PRINTS" id="PR01179">
    <property type="entry name" value="ODADCRBXLASE"/>
</dbReference>
<dbReference type="SUPFAM" id="SSF51419">
    <property type="entry name" value="PLP-binding barrel"/>
    <property type="match status" value="1"/>
</dbReference>
<sequence>MKDTSMKSLPPLFRGGSRLLLEKEVAKRSQSDVQGHDSFFVADLSKILQQHLRWMQYLPFRPFYAVKCNPDPYVIRLLAALGAGFDCASISEIKDVLEVLGDHPGSGSHILFANPCKFSADVRYSAEHDVRMATFDNADELEKMARFHPRCQLLLRLLTDDTGSPFPLGHKYGASLAIVPALLEKARGLQLNVVGVSFHVGSSCYKPDVFRDAIWRSKEAFAIAQGIGYQFTILDIGGGFDDSPVRGSETSIFEQVAGVVRQAIDDYFPVPNRPPGFEVIAEPGRFHVFPSFTYATNIIARRLPSESGYAQQYSSNGEASGTAPLMYYISDGIYGGLANIVADHRSVHPYVVSLGGKFNLTFNRSELEPSSLWGPTCDSVDLVSPRTLLPRGLQIGDWIAFPDMGAYTTCLATKFNGCEAGPVVHATGDGEHGEEVYFALMRFKKDRASDALSKAGVLLAKL</sequence>
<gene>
    <name evidence="11" type="ORF">D9757_008936</name>
</gene>
<keyword evidence="3 9" id="KW-0663">Pyridoxal phosphate</keyword>
<comment type="similarity">
    <text evidence="2">Belongs to the Orn/Lys/Arg decarboxylase class-II family.</text>
</comment>
<dbReference type="PROSITE" id="PS00878">
    <property type="entry name" value="ODR_DC_2_1"/>
    <property type="match status" value="1"/>
</dbReference>
<dbReference type="Proteomes" id="UP000518752">
    <property type="component" value="Unassembled WGS sequence"/>
</dbReference>
<dbReference type="PANTHER" id="PTHR11482:SF6">
    <property type="entry name" value="ORNITHINE DECARBOXYLASE 1-RELATED"/>
    <property type="match status" value="1"/>
</dbReference>
<dbReference type="CDD" id="cd00622">
    <property type="entry name" value="PLPDE_III_ODC"/>
    <property type="match status" value="1"/>
</dbReference>
<comment type="caution">
    <text evidence="11">The sequence shown here is derived from an EMBL/GenBank/DDBJ whole genome shotgun (WGS) entry which is preliminary data.</text>
</comment>
<evidence type="ECO:0000256" key="9">
    <source>
        <dbReference type="PIRSR" id="PIRSR600183-50"/>
    </source>
</evidence>
<dbReference type="InterPro" id="IPR022653">
    <property type="entry name" value="De-COase2_pyr-phos_BS"/>
</dbReference>
<dbReference type="InterPro" id="IPR000183">
    <property type="entry name" value="Orn/DAP/Arg_de-COase"/>
</dbReference>
<dbReference type="InterPro" id="IPR009006">
    <property type="entry name" value="Ala_racemase/Decarboxylase_C"/>
</dbReference>
<dbReference type="GO" id="GO:0033387">
    <property type="term" value="P:putrescine biosynthetic process from arginine, via ornithine"/>
    <property type="evidence" value="ECO:0007669"/>
    <property type="project" value="TreeGrafter"/>
</dbReference>
<evidence type="ECO:0000256" key="4">
    <source>
        <dbReference type="ARBA" id="ARBA00023239"/>
    </source>
</evidence>
<keyword evidence="4" id="KW-0456">Lyase</keyword>
<evidence type="ECO:0000313" key="11">
    <source>
        <dbReference type="EMBL" id="KAF5382261.1"/>
    </source>
</evidence>
<evidence type="ECO:0000256" key="5">
    <source>
        <dbReference type="ARBA" id="ARBA00034115"/>
    </source>
</evidence>
<dbReference type="InterPro" id="IPR029066">
    <property type="entry name" value="PLP-binding_barrel"/>
</dbReference>
<dbReference type="OrthoDB" id="5034579at2759"/>
<dbReference type="PANTHER" id="PTHR11482">
    <property type="entry name" value="ARGININE/DIAMINOPIMELATE/ORNITHINE DECARBOXYLASE"/>
    <property type="match status" value="1"/>
</dbReference>
<dbReference type="AlphaFoldDB" id="A0A8H5HEV8"/>
<evidence type="ECO:0000256" key="7">
    <source>
        <dbReference type="ARBA" id="ARBA00046672"/>
    </source>
</evidence>
<comment type="pathway">
    <text evidence="5">Amine and polyamine biosynthesis; putrescine biosynthesis via L-ornithine pathway; putrescine from L-ornithine: step 1/1.</text>
</comment>
<dbReference type="InterPro" id="IPR002433">
    <property type="entry name" value="Orn_de-COase"/>
</dbReference>
<evidence type="ECO:0000256" key="2">
    <source>
        <dbReference type="ARBA" id="ARBA00008872"/>
    </source>
</evidence>
<evidence type="ECO:0000313" key="12">
    <source>
        <dbReference type="Proteomes" id="UP000518752"/>
    </source>
</evidence>
<evidence type="ECO:0000256" key="8">
    <source>
        <dbReference type="ARBA" id="ARBA00049127"/>
    </source>
</evidence>
<dbReference type="GO" id="GO:0004586">
    <property type="term" value="F:ornithine decarboxylase activity"/>
    <property type="evidence" value="ECO:0007669"/>
    <property type="project" value="UniProtKB-EC"/>
</dbReference>
<feature type="modified residue" description="N6-(pyridoxal phosphate)lysine" evidence="9">
    <location>
        <position position="67"/>
    </location>
</feature>
<keyword evidence="12" id="KW-1185">Reference proteome</keyword>
<comment type="catalytic activity">
    <reaction evidence="8">
        <text>L-ornithine + H(+) = putrescine + CO2</text>
        <dbReference type="Rhea" id="RHEA:22964"/>
        <dbReference type="ChEBI" id="CHEBI:15378"/>
        <dbReference type="ChEBI" id="CHEBI:16526"/>
        <dbReference type="ChEBI" id="CHEBI:46911"/>
        <dbReference type="ChEBI" id="CHEBI:326268"/>
        <dbReference type="EC" id="4.1.1.17"/>
    </reaction>
</comment>
<accession>A0A8H5HEV8</accession>
<evidence type="ECO:0000256" key="1">
    <source>
        <dbReference type="ARBA" id="ARBA00001933"/>
    </source>
</evidence>
<evidence type="ECO:0000256" key="6">
    <source>
        <dbReference type="ARBA" id="ARBA00034138"/>
    </source>
</evidence>
<dbReference type="FunFam" id="3.20.20.10:FF:000005">
    <property type="entry name" value="Ornithine decarboxylase"/>
    <property type="match status" value="1"/>
</dbReference>
<dbReference type="SUPFAM" id="SSF50621">
    <property type="entry name" value="Alanine racemase C-terminal domain-like"/>
    <property type="match status" value="1"/>
</dbReference>